<feature type="coiled-coil region" evidence="1">
    <location>
        <begin position="327"/>
        <end position="354"/>
    </location>
</feature>
<keyword evidence="3" id="KW-1185">Reference proteome</keyword>
<evidence type="ECO:0000313" key="2">
    <source>
        <dbReference type="EMBL" id="SQD77891.1"/>
    </source>
</evidence>
<dbReference type="Pfam" id="PF12128">
    <property type="entry name" value="DUF3584"/>
    <property type="match status" value="1"/>
</dbReference>
<dbReference type="EMBL" id="LS483250">
    <property type="protein sequence ID" value="SQD77891.1"/>
    <property type="molecule type" value="Genomic_DNA"/>
</dbReference>
<feature type="coiled-coil region" evidence="1">
    <location>
        <begin position="640"/>
        <end position="785"/>
    </location>
</feature>
<proteinExistence type="predicted"/>
<dbReference type="InterPro" id="IPR021979">
    <property type="entry name" value="DUF3584"/>
</dbReference>
<name>A0A330LPG2_9GAMM</name>
<organism evidence="2 3">
    <name type="scientific">Moritella yayanosii</name>
    <dbReference type="NCBI Taxonomy" id="69539"/>
    <lineage>
        <taxon>Bacteria</taxon>
        <taxon>Pseudomonadati</taxon>
        <taxon>Pseudomonadota</taxon>
        <taxon>Gammaproteobacteria</taxon>
        <taxon>Alteromonadales</taxon>
        <taxon>Moritellaceae</taxon>
        <taxon>Moritella</taxon>
    </lineage>
</organism>
<dbReference type="InterPro" id="IPR027417">
    <property type="entry name" value="P-loop_NTPase"/>
</dbReference>
<evidence type="ECO:0000313" key="3">
    <source>
        <dbReference type="Proteomes" id="UP000250163"/>
    </source>
</evidence>
<accession>A0A330LPG2</accession>
<dbReference type="AlphaFoldDB" id="A0A330LPG2"/>
<sequence length="1279" mass="145758">MTDSSQQYLCRTTYLIDSFWPGKLLELNNTGNIKVAGTNGAGKTTLLKLPMLFWGARPGRIVERNANKKSFAAYYLPRKTSYIIFDYQRPNGTPDPQLCHVLIKSDGDKLQYRFIDSPFDIKMYLDDEGNIFSDDDIKRNYRTQVRCEVSSLLSVDDYARVIQNHRDLGGKKSLRALQQRFSMSQTPIKHIEKVITSVFNKISNFDVIKQMIIEISQDAISSEMLSHNVTDMVNIDKSDIDSWLADLHSSQAILNLEEKILASLTDIDSLVEIKKDLQHLHHLADIYQQKCNQDQGTADTRLKEVLLELSDLKEAHRQQVLAIEDACHDEEKAHREIKHDLDKLEQEKIDFEDDEAATYQQRGSELSDFTLRLINLNNEQTLLSEKSADLSRTFTEQQQKQELDFNKREQQLTNEISSQRQQFTTELSENKLHYATLESELRTQTQAQVDQLTENKTPLEHTKISLNLQLTQPQSDPELTNQSQQLQQNLSQCRRRISERQEAYNRVSSESQSLRQKQHQALQTNDRLKIELNHLAQQHRDVQTLLSPAKGSLHAFLVEHVPNWQNNIGRVINPELLKHLHLEPELLAAFANAAKQADTETALTQVQDFYGIKINLNTLENASFTDSALAEKEQHITTQIGAKKAELEQLQQALELINKDVEELDKQLMSSKQLLFKQNQLLTSLVNEEDELNSKLEQHQTLAIARVQTELADTELLLVQALQALSQAKVDYQSRHNELNNERLGVHCQLETDYNQRIDSYQSSLDNLRNEAQVEMQRIADALQAALSDAGINASIFNALEAKIQQTMKAVENAKIFQQKADKYNSWLETSWSQVEPGRERLRRLDTAIQRFQQQLKDKKQDYQQSTDKLEQEKTQLDKLVTDLVLQLKGLDNSLVKLADYPAVTHDDLPEYSVNNISKLTNSQMSLLGKQQSNVLSSVNKISSELKRYSRSTLQIGWLENRIESDPEMVNYRLEEAINSGEQLSYVLKNAKLLQTSTTHEVELRANDILSIYTHLSNFDRNITRTGRKLSSHMNGKQFFSALGDIKIAIRTKMDKLGYWKQLENVNAAFEAYQANTELTHDRSIPQDLIDSLDELSAVLPKNNSMQHNELFDIEFTIVENGRTTRATTPKELEDVSSTGLSYLALITFFTGLTTMLRPDANTVITWPVDELGELHAENIQAMLTMLNQHGILIMTASPSTDKSVLQLFDHLYEIDSRNKRLIQMNVDDDPLMALLNGDAKQALAAEPELTSPVSAETSSTTTASIIAATTPVTMQEEG</sequence>
<dbReference type="KEGG" id="mya:MORIYA_1413"/>
<evidence type="ECO:0008006" key="4">
    <source>
        <dbReference type="Google" id="ProtNLM"/>
    </source>
</evidence>
<gene>
    <name evidence="2" type="ORF">MORIYA_1413</name>
</gene>
<dbReference type="SUPFAM" id="SSF52540">
    <property type="entry name" value="P-loop containing nucleoside triphosphate hydrolases"/>
    <property type="match status" value="1"/>
</dbReference>
<protein>
    <recommendedName>
        <fullName evidence="4">ATP-binding protein</fullName>
    </recommendedName>
</protein>
<keyword evidence="1" id="KW-0175">Coiled coil</keyword>
<dbReference type="RefSeq" id="WP_232011542.1">
    <property type="nucleotide sequence ID" value="NZ_LS483250.1"/>
</dbReference>
<feature type="coiled-coil region" evidence="1">
    <location>
        <begin position="842"/>
        <end position="883"/>
    </location>
</feature>
<dbReference type="Proteomes" id="UP000250163">
    <property type="component" value="Chromosome MORIYA"/>
</dbReference>
<reference evidence="3" key="1">
    <citation type="submission" date="2018-05" db="EMBL/GenBank/DDBJ databases">
        <authorList>
            <person name="Cea G.-C."/>
            <person name="William W."/>
        </authorList>
    </citation>
    <scope>NUCLEOTIDE SEQUENCE [LARGE SCALE GENOMIC DNA]</scope>
    <source>
        <strain evidence="3">DB21MT 5</strain>
    </source>
</reference>
<evidence type="ECO:0000256" key="1">
    <source>
        <dbReference type="SAM" id="Coils"/>
    </source>
</evidence>